<evidence type="ECO:0000313" key="5">
    <source>
        <dbReference type="EMBL" id="SHH49450.1"/>
    </source>
</evidence>
<dbReference type="Proteomes" id="UP000184357">
    <property type="component" value="Unassembled WGS sequence"/>
</dbReference>
<keyword evidence="6" id="KW-1185">Reference proteome</keyword>
<gene>
    <name evidence="5" type="ORF">SAMN05443636_2688</name>
</gene>
<dbReference type="RefSeq" id="WP_073310457.1">
    <property type="nucleotide sequence ID" value="NZ_FQWV01000008.1"/>
</dbReference>
<feature type="domain" description="HTH hxlR-type" evidence="4">
    <location>
        <begin position="120"/>
        <end position="218"/>
    </location>
</feature>
<proteinExistence type="predicted"/>
<dbReference type="OrthoDB" id="10490at2157"/>
<dbReference type="InterPro" id="IPR036390">
    <property type="entry name" value="WH_DNA-bd_sf"/>
</dbReference>
<name>A0A1M5TFM2_9EURY</name>
<dbReference type="AlphaFoldDB" id="A0A1M5TFM2"/>
<dbReference type="Pfam" id="PF01638">
    <property type="entry name" value="HxlR"/>
    <property type="match status" value="2"/>
</dbReference>
<dbReference type="EMBL" id="FQWV01000008">
    <property type="protein sequence ID" value="SHH49450.1"/>
    <property type="molecule type" value="Genomic_DNA"/>
</dbReference>
<keyword evidence="2" id="KW-0238">DNA-binding</keyword>
<keyword evidence="3" id="KW-0804">Transcription</keyword>
<evidence type="ECO:0000259" key="4">
    <source>
        <dbReference type="PROSITE" id="PS51118"/>
    </source>
</evidence>
<protein>
    <submittedName>
        <fullName evidence="5">Transcriptional regulator, HxlR family</fullName>
    </submittedName>
</protein>
<keyword evidence="1" id="KW-0805">Transcription regulation</keyword>
<dbReference type="PANTHER" id="PTHR33204:SF18">
    <property type="entry name" value="TRANSCRIPTIONAL REGULATORY PROTEIN"/>
    <property type="match status" value="1"/>
</dbReference>
<dbReference type="PROSITE" id="PS51118">
    <property type="entry name" value="HTH_HXLR"/>
    <property type="match status" value="2"/>
</dbReference>
<evidence type="ECO:0000256" key="3">
    <source>
        <dbReference type="ARBA" id="ARBA00023163"/>
    </source>
</evidence>
<dbReference type="STRING" id="43928.SAMN05443636_2688"/>
<dbReference type="CDD" id="cd00090">
    <property type="entry name" value="HTH_ARSR"/>
    <property type="match status" value="1"/>
</dbReference>
<reference evidence="5 6" key="1">
    <citation type="submission" date="2016-11" db="EMBL/GenBank/DDBJ databases">
        <authorList>
            <person name="Jaros S."/>
            <person name="Januszkiewicz K."/>
            <person name="Wedrychowicz H."/>
        </authorList>
    </citation>
    <scope>NUCLEOTIDE SEQUENCE [LARGE SCALE GENOMIC DNA]</scope>
    <source>
        <strain evidence="5 6">DSM 9297</strain>
    </source>
</reference>
<evidence type="ECO:0000256" key="2">
    <source>
        <dbReference type="ARBA" id="ARBA00023125"/>
    </source>
</evidence>
<dbReference type="PANTHER" id="PTHR33204">
    <property type="entry name" value="TRANSCRIPTIONAL REGULATOR, MARR FAMILY"/>
    <property type="match status" value="1"/>
</dbReference>
<dbReference type="SUPFAM" id="SSF46785">
    <property type="entry name" value="Winged helix' DNA-binding domain"/>
    <property type="match status" value="2"/>
</dbReference>
<dbReference type="InterPro" id="IPR002577">
    <property type="entry name" value="HTH_HxlR"/>
</dbReference>
<feature type="domain" description="HTH hxlR-type" evidence="4">
    <location>
        <begin position="28"/>
        <end position="127"/>
    </location>
</feature>
<dbReference type="Gene3D" id="1.10.10.10">
    <property type="entry name" value="Winged helix-like DNA-binding domain superfamily/Winged helix DNA-binding domain"/>
    <property type="match status" value="2"/>
</dbReference>
<sequence length="219" mass="24956">MSSETNEALDFGDSVGKANTSRVNVNWRAVRATLDQIGHKWHPSIIDELLVESPQRFSELEERLDGISSATLSNSLEDLQQKKLVTRSVQGTRPVRVQYGLTERGRSFEPVLVSLKNWGKANVCTKRFLQNKYHPEIIYLLMFNERLYFADLKDSIGLANKSLSDSLERLENIGIVARTVENKKPVRVSYSITERGESLSPVFQSLSTWGERELEIENR</sequence>
<dbReference type="GO" id="GO:0003677">
    <property type="term" value="F:DNA binding"/>
    <property type="evidence" value="ECO:0007669"/>
    <property type="project" value="UniProtKB-KW"/>
</dbReference>
<dbReference type="InterPro" id="IPR036388">
    <property type="entry name" value="WH-like_DNA-bd_sf"/>
</dbReference>
<accession>A0A1M5TFM2</accession>
<evidence type="ECO:0000313" key="6">
    <source>
        <dbReference type="Proteomes" id="UP000184357"/>
    </source>
</evidence>
<dbReference type="InterPro" id="IPR011991">
    <property type="entry name" value="ArsR-like_HTH"/>
</dbReference>
<evidence type="ECO:0000256" key="1">
    <source>
        <dbReference type="ARBA" id="ARBA00023015"/>
    </source>
</evidence>
<organism evidence="5 6">
    <name type="scientific">Halobaculum gomorrense</name>
    <dbReference type="NCBI Taxonomy" id="43928"/>
    <lineage>
        <taxon>Archaea</taxon>
        <taxon>Methanobacteriati</taxon>
        <taxon>Methanobacteriota</taxon>
        <taxon>Stenosarchaea group</taxon>
        <taxon>Halobacteria</taxon>
        <taxon>Halobacteriales</taxon>
        <taxon>Haloferacaceae</taxon>
        <taxon>Halobaculum</taxon>
    </lineage>
</organism>